<evidence type="ECO:0000313" key="4">
    <source>
        <dbReference type="Proteomes" id="UP001174136"/>
    </source>
</evidence>
<keyword evidence="4" id="KW-1185">Reference proteome</keyword>
<name>A0AA47N7Y0_MERPO</name>
<keyword evidence="1" id="KW-1133">Transmembrane helix</keyword>
<evidence type="ECO:0000259" key="2">
    <source>
        <dbReference type="Pfam" id="PF13873"/>
    </source>
</evidence>
<dbReference type="PANTHER" id="PTHR23098:SF16">
    <property type="entry name" value="REGULATORY PROTEIN ZESTE"/>
    <property type="match status" value="1"/>
</dbReference>
<feature type="domain" description="Myb/SANT-like DNA-binding" evidence="2">
    <location>
        <begin position="13"/>
        <end position="91"/>
    </location>
</feature>
<evidence type="ECO:0000256" key="1">
    <source>
        <dbReference type="SAM" id="Phobius"/>
    </source>
</evidence>
<reference evidence="3" key="1">
    <citation type="journal article" date="2023" name="Front. Mar. Sci.">
        <title>A new Merluccius polli reference genome to investigate the effects of global change in West African waters.</title>
        <authorList>
            <person name="Mateo J.L."/>
            <person name="Blanco-Fernandez C."/>
            <person name="Garcia-Vazquez E."/>
            <person name="Machado-Schiaffino G."/>
        </authorList>
    </citation>
    <scope>NUCLEOTIDE SEQUENCE</scope>
    <source>
        <strain evidence="3">C29</strain>
        <tissue evidence="3">Fin</tissue>
    </source>
</reference>
<feature type="transmembrane region" description="Helical" evidence="1">
    <location>
        <begin position="211"/>
        <end position="235"/>
    </location>
</feature>
<keyword evidence="1" id="KW-0472">Membrane</keyword>
<organism evidence="3 4">
    <name type="scientific">Merluccius polli</name>
    <name type="common">Benguela hake</name>
    <name type="synonym">Merluccius cadenati</name>
    <dbReference type="NCBI Taxonomy" id="89951"/>
    <lineage>
        <taxon>Eukaryota</taxon>
        <taxon>Metazoa</taxon>
        <taxon>Chordata</taxon>
        <taxon>Craniata</taxon>
        <taxon>Vertebrata</taxon>
        <taxon>Euteleostomi</taxon>
        <taxon>Actinopterygii</taxon>
        <taxon>Neopterygii</taxon>
        <taxon>Teleostei</taxon>
        <taxon>Neoteleostei</taxon>
        <taxon>Acanthomorphata</taxon>
        <taxon>Zeiogadaria</taxon>
        <taxon>Gadariae</taxon>
        <taxon>Gadiformes</taxon>
        <taxon>Gadoidei</taxon>
        <taxon>Merlucciidae</taxon>
        <taxon>Merluccius</taxon>
    </lineage>
</organism>
<gene>
    <name evidence="3" type="ORF">N1851_004669</name>
</gene>
<feature type="transmembrane region" description="Helical" evidence="1">
    <location>
        <begin position="179"/>
        <end position="199"/>
    </location>
</feature>
<dbReference type="Proteomes" id="UP001174136">
    <property type="component" value="Unassembled WGS sequence"/>
</dbReference>
<dbReference type="PANTHER" id="PTHR23098">
    <property type="entry name" value="AGAP001331-PA-RELATED"/>
    <property type="match status" value="1"/>
</dbReference>
<dbReference type="AlphaFoldDB" id="A0AA47N7Y0"/>
<dbReference type="InterPro" id="IPR028002">
    <property type="entry name" value="Myb_DNA-bind_5"/>
</dbReference>
<dbReference type="Pfam" id="PF13873">
    <property type="entry name" value="Myb_DNA-bind_5"/>
    <property type="match status" value="1"/>
</dbReference>
<proteinExistence type="predicted"/>
<keyword evidence="1" id="KW-0812">Transmembrane</keyword>
<sequence>MMNESEEKAKRKRKPNWSQDQLLLLAQFVLERRGIIKGKFGSGVTSKKKREAWEDITFNINASFPAVCRSTDDCEKRWYALQSQSRSEIADYKRAVAATGSAPKPLSPVASVVYAVLGSDTSITGLEGAADPAFELLKEIEGRITMCNCSTHFPKMCFTLYIFPTGEIKMKVLDHIRRLLLFSPSELFLSQLFLSQLYLLSQLHLLSQLFLSQLFLSQLFALLVHPLPLLSLLLLPGPVHWRKK</sequence>
<dbReference type="EMBL" id="JAOPHQ010000705">
    <property type="protein sequence ID" value="KAK0153550.1"/>
    <property type="molecule type" value="Genomic_DNA"/>
</dbReference>
<dbReference type="GO" id="GO:0005634">
    <property type="term" value="C:nucleus"/>
    <property type="evidence" value="ECO:0007669"/>
    <property type="project" value="TreeGrafter"/>
</dbReference>
<protein>
    <recommendedName>
        <fullName evidence="2">Myb/SANT-like DNA-binding domain-containing protein</fullName>
    </recommendedName>
</protein>
<accession>A0AA47N7Y0</accession>
<evidence type="ECO:0000313" key="3">
    <source>
        <dbReference type="EMBL" id="KAK0153550.1"/>
    </source>
</evidence>
<comment type="caution">
    <text evidence="3">The sequence shown here is derived from an EMBL/GenBank/DDBJ whole genome shotgun (WGS) entry which is preliminary data.</text>
</comment>